<dbReference type="Pfam" id="PF00497">
    <property type="entry name" value="SBP_bac_3"/>
    <property type="match status" value="1"/>
</dbReference>
<keyword evidence="1" id="KW-0732">Signal</keyword>
<dbReference type="STRING" id="561720.SAMN06275492_12012"/>
<dbReference type="Gene3D" id="3.40.190.10">
    <property type="entry name" value="Periplasmic binding protein-like II"/>
    <property type="match status" value="2"/>
</dbReference>
<dbReference type="PANTHER" id="PTHR38834:SF3">
    <property type="entry name" value="SOLUTE-BINDING PROTEIN FAMILY 3_N-TERMINAL DOMAIN-CONTAINING PROTEIN"/>
    <property type="match status" value="1"/>
</dbReference>
<protein>
    <submittedName>
        <fullName evidence="3">Polar amino acid transport system substrate-binding protein</fullName>
    </submittedName>
</protein>
<proteinExistence type="predicted"/>
<dbReference type="InterPro" id="IPR001638">
    <property type="entry name" value="Solute-binding_3/MltF_N"/>
</dbReference>
<feature type="domain" description="Solute-binding protein family 3/N-terminal" evidence="2">
    <location>
        <begin position="28"/>
        <end position="250"/>
    </location>
</feature>
<dbReference type="PANTHER" id="PTHR38834">
    <property type="entry name" value="PERIPLASMIC SUBSTRATE BINDING PROTEIN FAMILY 3"/>
    <property type="match status" value="1"/>
</dbReference>
<dbReference type="EMBL" id="FXBB01000020">
    <property type="protein sequence ID" value="SMG34915.1"/>
    <property type="molecule type" value="Genomic_DNA"/>
</dbReference>
<evidence type="ECO:0000313" key="4">
    <source>
        <dbReference type="Proteomes" id="UP000193355"/>
    </source>
</evidence>
<dbReference type="OrthoDB" id="359061at2"/>
<keyword evidence="4" id="KW-1185">Reference proteome</keyword>
<feature type="signal peptide" evidence="1">
    <location>
        <begin position="1"/>
        <end position="23"/>
    </location>
</feature>
<name>A0A1X7K2I7_9BACT</name>
<gene>
    <name evidence="3" type="ORF">SAMN06275492_12012</name>
</gene>
<dbReference type="AlphaFoldDB" id="A0A1X7K2I7"/>
<dbReference type="SUPFAM" id="SSF53850">
    <property type="entry name" value="Periplasmic binding protein-like II"/>
    <property type="match status" value="1"/>
</dbReference>
<sequence length="250" mass="27695">MKYIKKLGLSFLLVCIVAGSVFAVGVDDIRFMTEEFPPYNMKDEDGVASGIAVDVLAEMLKRVGSSKTAKDVEVLPWARGYNEVQSTPNTCLFSMTYTEERKPMFNWVGPISASRIAVIALKSKGIKVASDADLVGLSAGVVKDDVADSLAQKAGMTKIEGIANNLLNIKKLNSDRIDVLIYEESVANWQLKDMNLNPGDYETVYVLSESHLYYAFHKDTDQALIDQLQKVLDDMKTDGTYQAIVDKYLK</sequence>
<evidence type="ECO:0000313" key="3">
    <source>
        <dbReference type="EMBL" id="SMG34915.1"/>
    </source>
</evidence>
<dbReference type="Proteomes" id="UP000193355">
    <property type="component" value="Unassembled WGS sequence"/>
</dbReference>
<feature type="chain" id="PRO_5012236931" evidence="1">
    <location>
        <begin position="24"/>
        <end position="250"/>
    </location>
</feature>
<dbReference type="RefSeq" id="WP_085544878.1">
    <property type="nucleotide sequence ID" value="NZ_FXBB01000020.1"/>
</dbReference>
<reference evidence="4" key="1">
    <citation type="submission" date="2017-04" db="EMBL/GenBank/DDBJ databases">
        <authorList>
            <person name="Varghese N."/>
            <person name="Submissions S."/>
        </authorList>
    </citation>
    <scope>NUCLEOTIDE SEQUENCE [LARGE SCALE GENOMIC DNA]</scope>
    <source>
        <strain evidence="4">USBA 82</strain>
    </source>
</reference>
<dbReference type="SMART" id="SM00062">
    <property type="entry name" value="PBPb"/>
    <property type="match status" value="1"/>
</dbReference>
<accession>A0A1X7K2I7</accession>
<organism evidence="3 4">
    <name type="scientific">Dethiosulfovibrio salsuginis</name>
    <dbReference type="NCBI Taxonomy" id="561720"/>
    <lineage>
        <taxon>Bacteria</taxon>
        <taxon>Thermotogati</taxon>
        <taxon>Synergistota</taxon>
        <taxon>Synergistia</taxon>
        <taxon>Synergistales</taxon>
        <taxon>Dethiosulfovibrionaceae</taxon>
        <taxon>Dethiosulfovibrio</taxon>
    </lineage>
</organism>
<evidence type="ECO:0000259" key="2">
    <source>
        <dbReference type="SMART" id="SM00062"/>
    </source>
</evidence>
<evidence type="ECO:0000256" key="1">
    <source>
        <dbReference type="SAM" id="SignalP"/>
    </source>
</evidence>